<dbReference type="NCBIfam" id="TIGR00237">
    <property type="entry name" value="xseA"/>
    <property type="match status" value="1"/>
</dbReference>
<dbReference type="GO" id="GO:0006308">
    <property type="term" value="P:DNA catabolic process"/>
    <property type="evidence" value="ECO:0007669"/>
    <property type="project" value="UniProtKB-UniRule"/>
</dbReference>
<dbReference type="InterPro" id="IPR020579">
    <property type="entry name" value="Exonuc_VII_lsu_C"/>
</dbReference>
<dbReference type="EC" id="3.1.11.6" evidence="5"/>
<evidence type="ECO:0000256" key="5">
    <source>
        <dbReference type="NCBIfam" id="TIGR00237"/>
    </source>
</evidence>
<dbReference type="InterPro" id="IPR003753">
    <property type="entry name" value="Exonuc_VII_L"/>
</dbReference>
<dbReference type="OrthoDB" id="7235451at2"/>
<evidence type="ECO:0000256" key="4">
    <source>
        <dbReference type="ARBA" id="ARBA00022839"/>
    </source>
</evidence>
<keyword evidence="1" id="KW-0963">Cytoplasm</keyword>
<comment type="caution">
    <text evidence="9">The sequence shown here is derived from an EMBL/GenBank/DDBJ whole genome shotgun (WGS) entry which is preliminary data.</text>
</comment>
<dbReference type="RefSeq" id="WP_042577825.1">
    <property type="nucleotide sequence ID" value="NZ_JXQQ01000010.1"/>
</dbReference>
<feature type="domain" description="Exonuclease VII large subunit C-terminal" evidence="6">
    <location>
        <begin position="208"/>
        <end position="573"/>
    </location>
</feature>
<evidence type="ECO:0000259" key="7">
    <source>
        <dbReference type="Pfam" id="PF13742"/>
    </source>
</evidence>
<evidence type="ECO:0000256" key="2">
    <source>
        <dbReference type="ARBA" id="ARBA00022722"/>
    </source>
</evidence>
<feature type="domain" description="DUF5710" evidence="8">
    <location>
        <begin position="4"/>
        <end position="46"/>
    </location>
</feature>
<name>A0A0D0N218_VARPD</name>
<dbReference type="AlphaFoldDB" id="A0A0D0N218"/>
<protein>
    <recommendedName>
        <fullName evidence="5">Exodeoxyribonuclease VII large subunit</fullName>
        <ecNumber evidence="5">3.1.11.6</ecNumber>
    </recommendedName>
</protein>
<dbReference type="PANTHER" id="PTHR30008">
    <property type="entry name" value="EXODEOXYRIBONUCLEASE 7 LARGE SUBUNIT"/>
    <property type="match status" value="1"/>
</dbReference>
<dbReference type="Proteomes" id="UP000032067">
    <property type="component" value="Unassembled WGS sequence"/>
</dbReference>
<evidence type="ECO:0000256" key="3">
    <source>
        <dbReference type="ARBA" id="ARBA00022801"/>
    </source>
</evidence>
<accession>A0A0D0N218</accession>
<evidence type="ECO:0000259" key="8">
    <source>
        <dbReference type="Pfam" id="PF18974"/>
    </source>
</evidence>
<feature type="domain" description="OB-fold nucleic acid binding" evidence="7">
    <location>
        <begin position="80"/>
        <end position="183"/>
    </location>
</feature>
<gene>
    <name evidence="9" type="ORF">RT97_05995</name>
</gene>
<dbReference type="EMBL" id="JXQQ01000010">
    <property type="protein sequence ID" value="KIQ35400.1"/>
    <property type="molecule type" value="Genomic_DNA"/>
</dbReference>
<dbReference type="InterPro" id="IPR043764">
    <property type="entry name" value="DUF5710"/>
</dbReference>
<keyword evidence="3" id="KW-0378">Hydrolase</keyword>
<evidence type="ECO:0000313" key="9">
    <source>
        <dbReference type="EMBL" id="KIQ35400.1"/>
    </source>
</evidence>
<evidence type="ECO:0000256" key="1">
    <source>
        <dbReference type="ARBA" id="ARBA00022490"/>
    </source>
</evidence>
<dbReference type="InterPro" id="IPR025824">
    <property type="entry name" value="OB-fold_nuc-bd_dom"/>
</dbReference>
<proteinExistence type="predicted"/>
<dbReference type="Pfam" id="PF18974">
    <property type="entry name" value="DUF5710"/>
    <property type="match status" value="1"/>
</dbReference>
<evidence type="ECO:0000313" key="10">
    <source>
        <dbReference type="Proteomes" id="UP000032067"/>
    </source>
</evidence>
<keyword evidence="2" id="KW-0540">Nuclease</keyword>
<sequence length="581" mass="63123">MSLTYLVSSFADKDRVKALGARWDPGRRQWYVPEGRDLAPFSQWLQDSGAVAASPSRELLAQAPAESRDLAVPRKKGVPLSQLLQGVSAAVAQAFKTGVWTMVEVVDTRMRNGHVYLEVSERDASGVITAKANAVIWASTASQILPMFEEATGAQVGPGIKLLVRARPVFKPQFGFSIELDAIDSEYTLGDLEARKREIRDRLQLEGLFDLNRRLPTPWDYNLVLVIAPEGGAGLGDFQSEASRLQALGICRFVYVHSRFQGDGAAAEIRRALLGALAHLGTGDEGSDPLPDAVAIIRGGGAINDMAWLNDYALVRAVCELEVPVLTGIGHERDNTVLDEVAHIRFDTPSKVIVGVERLILQRAQEAKALFAGVIRDATKVIGATRRTVVERYAAIEAGARHEVARSRQEARELLAQTQLDAAQAVRVAAEGTERQLNDVRRLAAHQLADARSTVPALLAEIRAEARQSLQTARAGIWTNQAYVLDKATADLRFVADTTSRAFEDVAARSRQAVASAKTDTQALMREIAGQGPEKTLSRGFALVRNADGNAITSASSTEAQITIQFRDGARRAKLQEDNQP</sequence>
<dbReference type="GO" id="GO:0009318">
    <property type="term" value="C:exodeoxyribonuclease VII complex"/>
    <property type="evidence" value="ECO:0007669"/>
    <property type="project" value="UniProtKB-UniRule"/>
</dbReference>
<evidence type="ECO:0000259" key="6">
    <source>
        <dbReference type="Pfam" id="PF02601"/>
    </source>
</evidence>
<dbReference type="GO" id="GO:0003676">
    <property type="term" value="F:nucleic acid binding"/>
    <property type="evidence" value="ECO:0007669"/>
    <property type="project" value="InterPro"/>
</dbReference>
<dbReference type="CDD" id="cd04489">
    <property type="entry name" value="ExoVII_LU_OBF"/>
    <property type="match status" value="1"/>
</dbReference>
<dbReference type="Pfam" id="PF02601">
    <property type="entry name" value="Exonuc_VII_L"/>
    <property type="match status" value="1"/>
</dbReference>
<keyword evidence="4" id="KW-0269">Exonuclease</keyword>
<dbReference type="Pfam" id="PF13742">
    <property type="entry name" value="tRNA_anti_2"/>
    <property type="match status" value="1"/>
</dbReference>
<reference evidence="9 10" key="1">
    <citation type="submission" date="2014-12" db="EMBL/GenBank/DDBJ databases">
        <title>16Stimator: statistical estimation of ribosomal gene copy numbers from draft genome assemblies.</title>
        <authorList>
            <person name="Perisin M.A."/>
            <person name="Vetter M."/>
            <person name="Gilbert J.A."/>
            <person name="Bergelson J."/>
        </authorList>
    </citation>
    <scope>NUCLEOTIDE SEQUENCE [LARGE SCALE GENOMIC DNA]</scope>
    <source>
        <strain evidence="9 10">MEDvA23</strain>
    </source>
</reference>
<dbReference type="PANTHER" id="PTHR30008:SF0">
    <property type="entry name" value="EXODEOXYRIBONUCLEASE 7 LARGE SUBUNIT"/>
    <property type="match status" value="1"/>
</dbReference>
<organism evidence="9 10">
    <name type="scientific">Variovorax paradoxus</name>
    <dbReference type="NCBI Taxonomy" id="34073"/>
    <lineage>
        <taxon>Bacteria</taxon>
        <taxon>Pseudomonadati</taxon>
        <taxon>Pseudomonadota</taxon>
        <taxon>Betaproteobacteria</taxon>
        <taxon>Burkholderiales</taxon>
        <taxon>Comamonadaceae</taxon>
        <taxon>Variovorax</taxon>
    </lineage>
</organism>
<dbReference type="GO" id="GO:0008855">
    <property type="term" value="F:exodeoxyribonuclease VII activity"/>
    <property type="evidence" value="ECO:0007669"/>
    <property type="project" value="UniProtKB-UniRule"/>
</dbReference>